<evidence type="ECO:0000313" key="1">
    <source>
        <dbReference type="EMBL" id="GFH50735.1"/>
    </source>
</evidence>
<evidence type="ECO:0000313" key="2">
    <source>
        <dbReference type="Proteomes" id="UP001054902"/>
    </source>
</evidence>
<dbReference type="AlphaFoldDB" id="A0AAD3H543"/>
<reference evidence="1 2" key="1">
    <citation type="journal article" date="2021" name="Sci. Rep.">
        <title>The genome of the diatom Chaetoceros tenuissimus carries an ancient integrated fragment of an extant virus.</title>
        <authorList>
            <person name="Hongo Y."/>
            <person name="Kimura K."/>
            <person name="Takaki Y."/>
            <person name="Yoshida Y."/>
            <person name="Baba S."/>
            <person name="Kobayashi G."/>
            <person name="Nagasaki K."/>
            <person name="Hano T."/>
            <person name="Tomaru Y."/>
        </authorList>
    </citation>
    <scope>NUCLEOTIDE SEQUENCE [LARGE SCALE GENOMIC DNA]</scope>
    <source>
        <strain evidence="1 2">NIES-3715</strain>
    </source>
</reference>
<keyword evidence="2" id="KW-1185">Reference proteome</keyword>
<gene>
    <name evidence="1" type="ORF">CTEN210_07211</name>
</gene>
<comment type="caution">
    <text evidence="1">The sequence shown here is derived from an EMBL/GenBank/DDBJ whole genome shotgun (WGS) entry which is preliminary data.</text>
</comment>
<organism evidence="1 2">
    <name type="scientific">Chaetoceros tenuissimus</name>
    <dbReference type="NCBI Taxonomy" id="426638"/>
    <lineage>
        <taxon>Eukaryota</taxon>
        <taxon>Sar</taxon>
        <taxon>Stramenopiles</taxon>
        <taxon>Ochrophyta</taxon>
        <taxon>Bacillariophyta</taxon>
        <taxon>Coscinodiscophyceae</taxon>
        <taxon>Chaetocerotophycidae</taxon>
        <taxon>Chaetocerotales</taxon>
        <taxon>Chaetocerotaceae</taxon>
        <taxon>Chaetoceros</taxon>
    </lineage>
</organism>
<protein>
    <submittedName>
        <fullName evidence="1">Uncharacterized protein</fullName>
    </submittedName>
</protein>
<proteinExistence type="predicted"/>
<sequence length="136" mass="15407">MLQGSVDYLVQILTALPQNMASQAVVLITKGNRRRLRDFGLNQFTKISHRHVGGALDHVWWIGSAQQLHIPAAKVHAQLRDMLKCTEEGSFYSGDMSTPAYIPLARINDPVICPSVLYIDYQIKLGINTRQKRRYT</sequence>
<name>A0AAD3H543_9STRA</name>
<dbReference type="EMBL" id="BLLK01000040">
    <property type="protein sequence ID" value="GFH50735.1"/>
    <property type="molecule type" value="Genomic_DNA"/>
</dbReference>
<dbReference type="Proteomes" id="UP001054902">
    <property type="component" value="Unassembled WGS sequence"/>
</dbReference>
<accession>A0AAD3H543</accession>